<protein>
    <submittedName>
        <fullName evidence="3">Ferritin-like domain-containing protein</fullName>
    </submittedName>
</protein>
<dbReference type="PROSITE" id="PS51318">
    <property type="entry name" value="TAT"/>
    <property type="match status" value="1"/>
</dbReference>
<dbReference type="InterPro" id="IPR052965">
    <property type="entry name" value="Pigment-catalase-like"/>
</dbReference>
<reference evidence="2 5" key="3">
    <citation type="submission" date="2018-07" db="EMBL/GenBank/DDBJ databases">
        <title>Genome sequence of extremly halophilic archaeon Halopelagius longus strain BC12-B1.</title>
        <authorList>
            <person name="Zhang X."/>
        </authorList>
    </citation>
    <scope>NUCLEOTIDE SEQUENCE [LARGE SCALE GENOMIC DNA]</scope>
    <source>
        <strain evidence="2 5">BC12-B1</strain>
    </source>
</reference>
<dbReference type="InterPro" id="IPR012347">
    <property type="entry name" value="Ferritin-like"/>
</dbReference>
<reference evidence="3" key="2">
    <citation type="submission" date="2016-10" db="EMBL/GenBank/DDBJ databases">
        <authorList>
            <person name="de Groot N.N."/>
        </authorList>
    </citation>
    <scope>NUCLEOTIDE SEQUENCE [LARGE SCALE GENOMIC DNA]</scope>
    <source>
        <strain evidence="3">CGMCC 1.12397</strain>
    </source>
</reference>
<dbReference type="PANTHER" id="PTHR31694:SF26">
    <property type="entry name" value="OS05G0151100 PROTEIN"/>
    <property type="match status" value="1"/>
</dbReference>
<dbReference type="Proteomes" id="UP000255421">
    <property type="component" value="Unassembled WGS sequence"/>
</dbReference>
<feature type="compositionally biased region" description="Basic and acidic residues" evidence="1">
    <location>
        <begin position="15"/>
        <end position="36"/>
    </location>
</feature>
<dbReference type="EMBL" id="QQST01000004">
    <property type="protein sequence ID" value="RDI69731.1"/>
    <property type="molecule type" value="Genomic_DNA"/>
</dbReference>
<name>A0A1H1GI50_9EURY</name>
<organism evidence="3 4">
    <name type="scientific">Halopelagius longus</name>
    <dbReference type="NCBI Taxonomy" id="1236180"/>
    <lineage>
        <taxon>Archaea</taxon>
        <taxon>Methanobacteriati</taxon>
        <taxon>Methanobacteriota</taxon>
        <taxon>Stenosarchaea group</taxon>
        <taxon>Halobacteria</taxon>
        <taxon>Halobacteriales</taxon>
        <taxon>Haloferacaceae</taxon>
    </lineage>
</organism>
<dbReference type="OrthoDB" id="201781at2157"/>
<dbReference type="CDD" id="cd00657">
    <property type="entry name" value="Ferritin_like"/>
    <property type="match status" value="1"/>
</dbReference>
<evidence type="ECO:0000256" key="1">
    <source>
        <dbReference type="SAM" id="MobiDB-lite"/>
    </source>
</evidence>
<dbReference type="InterPro" id="IPR009078">
    <property type="entry name" value="Ferritin-like_SF"/>
</dbReference>
<evidence type="ECO:0000313" key="2">
    <source>
        <dbReference type="EMBL" id="RDI69731.1"/>
    </source>
</evidence>
<dbReference type="Gene3D" id="1.20.1260.10">
    <property type="match status" value="1"/>
</dbReference>
<sequence length="254" mass="27809">MSTNKSATVRGCGVVHDDQNEDRESKQSAETNDSRRRFLAGSAGTIGALTLGGAFGTGSVLATDDESDESAPQETMDHAFEDDIAILNYALTLEYLEAAFYRRALENMDQDELLCDYLDKLPEWVRERIYDEITVIRDHEETHVEYLTEVINDLGGEPVEEPEFDFGSAVEDPAEFIQTAAVLEDTGVAAYAGAAPSIEDESLLPPALSIHSVEARHASFVRELGGEIGFPEAFDDPLPKDEVLDAASQFIVTE</sequence>
<keyword evidence="5" id="KW-1185">Reference proteome</keyword>
<dbReference type="Proteomes" id="UP000199289">
    <property type="component" value="Unassembled WGS sequence"/>
</dbReference>
<dbReference type="InterPro" id="IPR006311">
    <property type="entry name" value="TAT_signal"/>
</dbReference>
<proteinExistence type="predicted"/>
<evidence type="ECO:0000313" key="3">
    <source>
        <dbReference type="EMBL" id="SDR12815.1"/>
    </source>
</evidence>
<gene>
    <name evidence="2" type="ORF">DWB78_18345</name>
    <name evidence="3" type="ORF">SAMN05216278_3684</name>
</gene>
<reference evidence="4" key="1">
    <citation type="submission" date="2016-10" db="EMBL/GenBank/DDBJ databases">
        <authorList>
            <person name="Varghese N."/>
            <person name="Submissions S."/>
        </authorList>
    </citation>
    <scope>NUCLEOTIDE SEQUENCE [LARGE SCALE GENOMIC DNA]</scope>
    <source>
        <strain evidence="4">CGMCC 1.12397</strain>
    </source>
</reference>
<dbReference type="Pfam" id="PF13668">
    <property type="entry name" value="Ferritin_2"/>
    <property type="match status" value="1"/>
</dbReference>
<dbReference type="EMBL" id="FNKQ01000006">
    <property type="protein sequence ID" value="SDR12815.1"/>
    <property type="molecule type" value="Genomic_DNA"/>
</dbReference>
<feature type="region of interest" description="Disordered" evidence="1">
    <location>
        <begin position="1"/>
        <end position="36"/>
    </location>
</feature>
<dbReference type="SUPFAM" id="SSF47240">
    <property type="entry name" value="Ferritin-like"/>
    <property type="match status" value="1"/>
</dbReference>
<evidence type="ECO:0000313" key="5">
    <source>
        <dbReference type="Proteomes" id="UP000255421"/>
    </source>
</evidence>
<evidence type="ECO:0000313" key="4">
    <source>
        <dbReference type="Proteomes" id="UP000199289"/>
    </source>
</evidence>
<dbReference type="AlphaFoldDB" id="A0A1H1GI50"/>
<accession>A0A1H1GI50</accession>
<dbReference type="PANTHER" id="PTHR31694">
    <property type="entry name" value="DESICCATION-LIKE PROTEIN"/>
    <property type="match status" value="1"/>
</dbReference>